<dbReference type="InterPro" id="IPR037136">
    <property type="entry name" value="RNA3'_phos_cyclase_dom_sf"/>
</dbReference>
<organism evidence="7">
    <name type="scientific">Ditylum brightwellii</name>
    <dbReference type="NCBI Taxonomy" id="49249"/>
    <lineage>
        <taxon>Eukaryota</taxon>
        <taxon>Sar</taxon>
        <taxon>Stramenopiles</taxon>
        <taxon>Ochrophyta</taxon>
        <taxon>Bacillariophyta</taxon>
        <taxon>Mediophyceae</taxon>
        <taxon>Lithodesmiophycidae</taxon>
        <taxon>Lithodesmiales</taxon>
        <taxon>Lithodesmiaceae</taxon>
        <taxon>Ditylum</taxon>
    </lineage>
</organism>
<evidence type="ECO:0000259" key="6">
    <source>
        <dbReference type="Pfam" id="PF05189"/>
    </source>
</evidence>
<feature type="domain" description="RNA 3'-terminal phosphate cyclase" evidence="5">
    <location>
        <begin position="9"/>
        <end position="351"/>
    </location>
</feature>
<proteinExistence type="inferred from homology"/>
<evidence type="ECO:0000256" key="3">
    <source>
        <dbReference type="ARBA" id="ARBA00022517"/>
    </source>
</evidence>
<feature type="domain" description="RNA 3'-terminal phosphate cyclase insert" evidence="6">
    <location>
        <begin position="191"/>
        <end position="298"/>
    </location>
</feature>
<dbReference type="InterPro" id="IPR036553">
    <property type="entry name" value="RPTC_insert"/>
</dbReference>
<evidence type="ECO:0000259" key="5">
    <source>
        <dbReference type="Pfam" id="PF01137"/>
    </source>
</evidence>
<dbReference type="SUPFAM" id="SSF55205">
    <property type="entry name" value="EPT/RTPC-like"/>
    <property type="match status" value="1"/>
</dbReference>
<comment type="subcellular location">
    <subcellularLocation>
        <location evidence="1">Nucleus</location>
        <location evidence="1">Nucleolus</location>
    </subcellularLocation>
</comment>
<sequence length="377" mass="40553">MVGKTLKFEDGAVQFRQRLITSILSHRSILIRNIRSDDVIQPGLHEHEASFLRLLDRMTNGTIVEINATGTQLRFKPGVLLGGSVEHECPNSRAIGWFLEGILPLAPFGKEALDVSFTGITHGTAEVDPTPDYIAASLLPLLLNFGVGVDADESPPPSCRVTKRGAYPEGQGTVQFFCPIVKEIKPIDLVEVGKIKRVRGTAVSCKISPSSPTRVAHAAKGLLHRLLPDVWIHTDVHSSRKGNGCGPSPGLSLCLSAESTTGVVYTVECNLDTKHKRGAELPEDLGIKGAAMLLHEIQLGGCIDSSAQSLALLLMCLGPEDVSRIRVGTLSQFAIGSLRLFKEAFGVEFKVRADQESKTVLLSCLGTGFRNMAKAST</sequence>
<evidence type="ECO:0008006" key="8">
    <source>
        <dbReference type="Google" id="ProtNLM"/>
    </source>
</evidence>
<dbReference type="Gene3D" id="3.65.10.20">
    <property type="entry name" value="RNA 3'-terminal phosphate cyclase domain"/>
    <property type="match status" value="1"/>
</dbReference>
<gene>
    <name evidence="7" type="ORF">DBRI1063_LOCUS23258</name>
</gene>
<protein>
    <recommendedName>
        <fullName evidence="8">RNA 3'-terminal-phosphate cyclase (ATP)</fullName>
    </recommendedName>
</protein>
<name>A0A6V2FML9_9STRA</name>
<dbReference type="InterPro" id="IPR016443">
    <property type="entry name" value="RNA3'_term_phos_cyc_type_2"/>
</dbReference>
<dbReference type="InterPro" id="IPR000228">
    <property type="entry name" value="RNA3'_term_phos_cyc"/>
</dbReference>
<reference evidence="7" key="1">
    <citation type="submission" date="2021-01" db="EMBL/GenBank/DDBJ databases">
        <authorList>
            <person name="Corre E."/>
            <person name="Pelletier E."/>
            <person name="Niang G."/>
            <person name="Scheremetjew M."/>
            <person name="Finn R."/>
            <person name="Kale V."/>
            <person name="Holt S."/>
            <person name="Cochrane G."/>
            <person name="Meng A."/>
            <person name="Brown T."/>
            <person name="Cohen L."/>
        </authorList>
    </citation>
    <scope>NUCLEOTIDE SEQUENCE</scope>
    <source>
        <strain evidence="7">Pop2</strain>
    </source>
</reference>
<dbReference type="Pfam" id="PF01137">
    <property type="entry name" value="RTC"/>
    <property type="match status" value="1"/>
</dbReference>
<dbReference type="GO" id="GO:0000479">
    <property type="term" value="P:endonucleolytic cleavage of tricistronic rRNA transcript (SSU-rRNA, 5.8S rRNA, LSU-rRNA)"/>
    <property type="evidence" value="ECO:0007669"/>
    <property type="project" value="TreeGrafter"/>
</dbReference>
<dbReference type="EMBL" id="HBGN01036269">
    <property type="protein sequence ID" value="CAD9353999.1"/>
    <property type="molecule type" value="Transcribed_RNA"/>
</dbReference>
<evidence type="ECO:0000256" key="1">
    <source>
        <dbReference type="ARBA" id="ARBA00004604"/>
    </source>
</evidence>
<keyword evidence="3" id="KW-0690">Ribosome biogenesis</keyword>
<dbReference type="GO" id="GO:0004521">
    <property type="term" value="F:RNA endonuclease activity"/>
    <property type="evidence" value="ECO:0007669"/>
    <property type="project" value="TreeGrafter"/>
</dbReference>
<dbReference type="InterPro" id="IPR013792">
    <property type="entry name" value="RNA3'P_cycl/enolpyr_Trfase_a/b"/>
</dbReference>
<dbReference type="PANTHER" id="PTHR11096:SF1">
    <property type="entry name" value="RNA 3'-TERMINAL PHOSPHATE CYCLASE-LIKE PROTEIN"/>
    <property type="match status" value="1"/>
</dbReference>
<dbReference type="InterPro" id="IPR013791">
    <property type="entry name" value="RNA3'-term_phos_cycl_insert"/>
</dbReference>
<dbReference type="NCBIfam" id="TIGR03400">
    <property type="entry name" value="18S_RNA_Rcl1p"/>
    <property type="match status" value="1"/>
</dbReference>
<dbReference type="GO" id="GO:0005730">
    <property type="term" value="C:nucleolus"/>
    <property type="evidence" value="ECO:0007669"/>
    <property type="project" value="UniProtKB-SubCell"/>
</dbReference>
<evidence type="ECO:0000256" key="4">
    <source>
        <dbReference type="ARBA" id="ARBA00023242"/>
    </source>
</evidence>
<evidence type="ECO:0000313" key="7">
    <source>
        <dbReference type="EMBL" id="CAD9353999.1"/>
    </source>
</evidence>
<dbReference type="PANTHER" id="PTHR11096">
    <property type="entry name" value="RNA 3' TERMINAL PHOSPHATE CYCLASE"/>
    <property type="match status" value="1"/>
</dbReference>
<accession>A0A6V2FML9</accession>
<evidence type="ECO:0000256" key="2">
    <source>
        <dbReference type="ARBA" id="ARBA00007089"/>
    </source>
</evidence>
<dbReference type="Gene3D" id="3.30.360.20">
    <property type="entry name" value="RNA 3'-terminal phosphate cyclase, insert domain"/>
    <property type="match status" value="1"/>
</dbReference>
<dbReference type="Pfam" id="PF05189">
    <property type="entry name" value="RTC_insert"/>
    <property type="match status" value="1"/>
</dbReference>
<dbReference type="InterPro" id="IPR023797">
    <property type="entry name" value="RNA3'_phos_cyclase_dom"/>
</dbReference>
<comment type="similarity">
    <text evidence="2">Belongs to the RNA 3'-terminal cyclase family. Type 2 subfamily.</text>
</comment>
<keyword evidence="4" id="KW-0539">Nucleus</keyword>
<dbReference type="AlphaFoldDB" id="A0A6V2FML9"/>